<keyword evidence="7" id="KW-1185">Reference proteome</keyword>
<evidence type="ECO:0000313" key="7">
    <source>
        <dbReference type="Proteomes" id="UP000076632"/>
    </source>
</evidence>
<dbReference type="GeneID" id="28896020"/>
<feature type="compositionally biased region" description="Basic residues" evidence="5">
    <location>
        <begin position="281"/>
        <end position="292"/>
    </location>
</feature>
<keyword evidence="4" id="KW-0687">Ribonucleoprotein</keyword>
<dbReference type="SUPFAM" id="SSF69695">
    <property type="entry name" value="SRP19"/>
    <property type="match status" value="1"/>
</dbReference>
<evidence type="ECO:0000256" key="5">
    <source>
        <dbReference type="SAM" id="MobiDB-lite"/>
    </source>
</evidence>
<evidence type="ECO:0000256" key="1">
    <source>
        <dbReference type="ARBA" id="ARBA00004496"/>
    </source>
</evidence>
<organism evidence="6 7">
    <name type="scientific">Xylona heveae (strain CBS 132557 / TC161)</name>
    <dbReference type="NCBI Taxonomy" id="1328760"/>
    <lineage>
        <taxon>Eukaryota</taxon>
        <taxon>Fungi</taxon>
        <taxon>Dikarya</taxon>
        <taxon>Ascomycota</taxon>
        <taxon>Pezizomycotina</taxon>
        <taxon>Xylonomycetes</taxon>
        <taxon>Xylonales</taxon>
        <taxon>Xylonaceae</taxon>
        <taxon>Xylona</taxon>
    </lineage>
</organism>
<feature type="region of interest" description="Disordered" evidence="5">
    <location>
        <begin position="1"/>
        <end position="94"/>
    </location>
</feature>
<dbReference type="Gene3D" id="3.30.56.30">
    <property type="entry name" value="Signal recognition particle, SRP19-like subunit"/>
    <property type="match status" value="1"/>
</dbReference>
<dbReference type="EMBL" id="KV407456">
    <property type="protein sequence ID" value="KZF23981.1"/>
    <property type="molecule type" value="Genomic_DNA"/>
</dbReference>
<dbReference type="InterPro" id="IPR036521">
    <property type="entry name" value="SRP19-like_sf"/>
</dbReference>
<protein>
    <submittedName>
        <fullName evidence="6">Signal recognition particle, SRP19 subunit</fullName>
    </submittedName>
</protein>
<name>A0A165HVJ6_XYLHT</name>
<dbReference type="RefSeq" id="XP_018189536.1">
    <property type="nucleotide sequence ID" value="XM_018330883.1"/>
</dbReference>
<dbReference type="FunFam" id="3.30.56.30:FF:000003">
    <property type="entry name" value="Signal recognition particle SEC65 subunit"/>
    <property type="match status" value="1"/>
</dbReference>
<dbReference type="OMA" id="NPFKEAM"/>
<comment type="subcellular location">
    <subcellularLocation>
        <location evidence="1">Cytoplasm</location>
    </subcellularLocation>
</comment>
<dbReference type="Pfam" id="PF01922">
    <property type="entry name" value="SRP19"/>
    <property type="match status" value="1"/>
</dbReference>
<dbReference type="PANTHER" id="PTHR17453:SF0">
    <property type="entry name" value="SIGNAL RECOGNITION PARTICLE 19 KDA PROTEIN"/>
    <property type="match status" value="1"/>
</dbReference>
<dbReference type="Proteomes" id="UP000076632">
    <property type="component" value="Unassembled WGS sequence"/>
</dbReference>
<gene>
    <name evidence="6" type="ORF">L228DRAFT_236958</name>
</gene>
<dbReference type="GO" id="GO:0006617">
    <property type="term" value="P:SRP-dependent cotranslational protein targeting to membrane, signal sequence recognition"/>
    <property type="evidence" value="ECO:0007669"/>
    <property type="project" value="TreeGrafter"/>
</dbReference>
<feature type="compositionally biased region" description="Gly residues" evidence="5">
    <location>
        <begin position="50"/>
        <end position="74"/>
    </location>
</feature>
<evidence type="ECO:0000256" key="3">
    <source>
        <dbReference type="ARBA" id="ARBA00023135"/>
    </source>
</evidence>
<evidence type="ECO:0000256" key="2">
    <source>
        <dbReference type="ARBA" id="ARBA00022490"/>
    </source>
</evidence>
<dbReference type="FunCoup" id="A0A165HVJ6">
    <property type="interactions" value="68"/>
</dbReference>
<sequence length="292" mass="30268">MSHARVEEVSDSDSDPDVMDPSQFDPGQSILSPADIPSFSSSSPPNPNLGFGGPGTTSAGAGGVGGVGGLGGPGTEFLQPRFNSPRTGSAEEAATVERTRSWQCLYPVYFDANRSRADGRRVGKDQAVANPLAREIVDAVAGLGLHVVFEPGKVHPKDWSNPGRVRVLVKEGGVAKNSRVKNKHHLYTIVSEHLKAHPTTENSPMRLRVAGLPTPNKAVPPPAIPRGWKMGSILPLHSPAMSGGGVSDDFLKQMMGELSGSPAGGGSDSDAVAAGAAGGSSKKKDKKKKGKA</sequence>
<keyword evidence="3" id="KW-0733">Signal recognition particle</keyword>
<keyword evidence="2" id="KW-0963">Cytoplasm</keyword>
<evidence type="ECO:0000256" key="4">
    <source>
        <dbReference type="ARBA" id="ARBA00023274"/>
    </source>
</evidence>
<dbReference type="AlphaFoldDB" id="A0A165HVJ6"/>
<feature type="region of interest" description="Disordered" evidence="5">
    <location>
        <begin position="253"/>
        <end position="292"/>
    </location>
</feature>
<dbReference type="PANTHER" id="PTHR17453">
    <property type="entry name" value="SIGNAL RECOGNITION PARTICLE 19 KD PROTEIN"/>
    <property type="match status" value="1"/>
</dbReference>
<dbReference type="OrthoDB" id="2190947at2759"/>
<accession>A0A165HVJ6</accession>
<evidence type="ECO:0000313" key="6">
    <source>
        <dbReference type="EMBL" id="KZF23981.1"/>
    </source>
</evidence>
<proteinExistence type="predicted"/>
<dbReference type="GO" id="GO:0008312">
    <property type="term" value="F:7S RNA binding"/>
    <property type="evidence" value="ECO:0007669"/>
    <property type="project" value="InterPro"/>
</dbReference>
<reference evidence="6 7" key="1">
    <citation type="journal article" date="2016" name="Fungal Biol.">
        <title>The genome of Xylona heveae provides a window into fungal endophytism.</title>
        <authorList>
            <person name="Gazis R."/>
            <person name="Kuo A."/>
            <person name="Riley R."/>
            <person name="LaButti K."/>
            <person name="Lipzen A."/>
            <person name="Lin J."/>
            <person name="Amirebrahimi M."/>
            <person name="Hesse C.N."/>
            <person name="Spatafora J.W."/>
            <person name="Henrissat B."/>
            <person name="Hainaut M."/>
            <person name="Grigoriev I.V."/>
            <person name="Hibbett D.S."/>
        </authorList>
    </citation>
    <scope>NUCLEOTIDE SEQUENCE [LARGE SCALE GENOMIC DNA]</scope>
    <source>
        <strain evidence="6 7">TC161</strain>
    </source>
</reference>
<dbReference type="STRING" id="1328760.A0A165HVJ6"/>
<dbReference type="GO" id="GO:0005786">
    <property type="term" value="C:signal recognition particle, endoplasmic reticulum targeting"/>
    <property type="evidence" value="ECO:0007669"/>
    <property type="project" value="UniProtKB-KW"/>
</dbReference>
<dbReference type="InParanoid" id="A0A165HVJ6"/>
<dbReference type="InterPro" id="IPR002778">
    <property type="entry name" value="Signal_recog_particle_SRP19"/>
</dbReference>
<feature type="compositionally biased region" description="Acidic residues" evidence="5">
    <location>
        <begin position="9"/>
        <end position="18"/>
    </location>
</feature>